<dbReference type="AlphaFoldDB" id="A0A9X2PB21"/>
<evidence type="ECO:0000256" key="1">
    <source>
        <dbReference type="SAM" id="MobiDB-lite"/>
    </source>
</evidence>
<reference evidence="2" key="1">
    <citation type="submission" date="2022-08" db="EMBL/GenBank/DDBJ databases">
        <authorList>
            <person name="Li F."/>
        </authorList>
    </citation>
    <scope>NUCLEOTIDE SEQUENCE</scope>
    <source>
        <strain evidence="2">MQZ15Z-1</strain>
    </source>
</reference>
<dbReference type="Proteomes" id="UP001151088">
    <property type="component" value="Unassembled WGS sequence"/>
</dbReference>
<dbReference type="RefSeq" id="WP_258731035.1">
    <property type="nucleotide sequence ID" value="NZ_JANTHZ010000001.1"/>
</dbReference>
<protein>
    <submittedName>
        <fullName evidence="2">Uncharacterized protein</fullName>
    </submittedName>
</protein>
<feature type="region of interest" description="Disordered" evidence="1">
    <location>
        <begin position="1"/>
        <end position="59"/>
    </location>
</feature>
<accession>A0A9X2PB21</accession>
<feature type="compositionally biased region" description="Low complexity" evidence="1">
    <location>
        <begin position="9"/>
        <end position="24"/>
    </location>
</feature>
<dbReference type="EMBL" id="JANTHZ010000001">
    <property type="protein sequence ID" value="MCS0494089.1"/>
    <property type="molecule type" value="Genomic_DNA"/>
</dbReference>
<evidence type="ECO:0000313" key="3">
    <source>
        <dbReference type="Proteomes" id="UP001151088"/>
    </source>
</evidence>
<name>A0A9X2PB21_9HYPH</name>
<evidence type="ECO:0000313" key="2">
    <source>
        <dbReference type="EMBL" id="MCS0494089.1"/>
    </source>
</evidence>
<comment type="caution">
    <text evidence="2">The sequence shown here is derived from an EMBL/GenBank/DDBJ whole genome shotgun (WGS) entry which is preliminary data.</text>
</comment>
<sequence>MNGPREANGTSGAATPAAPTSAGTHDARPSRPRIPAAGLSEAVPAPAARHRRAPMPPPAPAVIEDVIPVNNANSEKMQQMMHLQDFLHSSLEMDLSTATLDSSSTPEEIESHMADLRHRVGMLTALSKVLVEEIDMLEAALLRSRQKAGN</sequence>
<keyword evidence="3" id="KW-1185">Reference proteome</keyword>
<proteinExistence type="predicted"/>
<gene>
    <name evidence="2" type="ORF">NVS89_03195</name>
</gene>
<organism evidence="2 3">
    <name type="scientific">Ancylobacter mangrovi</name>
    <dbReference type="NCBI Taxonomy" id="2972472"/>
    <lineage>
        <taxon>Bacteria</taxon>
        <taxon>Pseudomonadati</taxon>
        <taxon>Pseudomonadota</taxon>
        <taxon>Alphaproteobacteria</taxon>
        <taxon>Hyphomicrobiales</taxon>
        <taxon>Xanthobacteraceae</taxon>
        <taxon>Ancylobacter</taxon>
    </lineage>
</organism>